<organism evidence="1">
    <name type="scientific">Herbaspirillum huttiense subsp. nephrolepidis</name>
    <dbReference type="NCBI Taxonomy" id="3075126"/>
    <lineage>
        <taxon>Bacteria</taxon>
        <taxon>Pseudomonadati</taxon>
        <taxon>Pseudomonadota</taxon>
        <taxon>Betaproteobacteria</taxon>
        <taxon>Burkholderiales</taxon>
        <taxon>Oxalobacteraceae</taxon>
        <taxon>Herbaspirillum</taxon>
    </lineage>
</organism>
<accession>A0AAE4GAV7</accession>
<name>A0AAE4GAV7_9BURK</name>
<dbReference type="EMBL" id="JAVRAA010000005">
    <property type="protein sequence ID" value="MDT0337589.1"/>
    <property type="molecule type" value="Genomic_DNA"/>
</dbReference>
<evidence type="ECO:0000313" key="1">
    <source>
        <dbReference type="EMBL" id="MDT0337589.1"/>
    </source>
</evidence>
<dbReference type="AlphaFoldDB" id="A0AAE4GAV7"/>
<comment type="caution">
    <text evidence="1">The sequence shown here is derived from an EMBL/GenBank/DDBJ whole genome shotgun (WGS) entry which is preliminary data.</text>
</comment>
<dbReference type="RefSeq" id="WP_284077060.1">
    <property type="nucleotide sequence ID" value="NZ_JAVLSM010000007.1"/>
</dbReference>
<gene>
    <name evidence="1" type="ORF">RJN63_12165</name>
</gene>
<reference evidence="1" key="1">
    <citation type="submission" date="2023-02" db="EMBL/GenBank/DDBJ databases">
        <title>Description of Herbaspirillum huttiense subsp. nephrolepsisexaltata and Herbaspirillum huttiense subsp. lycopersicon.</title>
        <authorList>
            <person name="Poudel M."/>
            <person name="Sharma A."/>
            <person name="Goss E."/>
            <person name="Tapia J.H."/>
            <person name="Harmon C.M."/>
            <person name="Jones J.B."/>
        </authorList>
    </citation>
    <scope>NUCLEOTIDE SEQUENCE</scope>
    <source>
        <strain evidence="1">NC40101</strain>
    </source>
</reference>
<proteinExistence type="predicted"/>
<protein>
    <submittedName>
        <fullName evidence="1">Uncharacterized protein</fullName>
    </submittedName>
</protein>
<sequence>MNFSLENLSRDEKVVLLYAEECVVNASGLLESVRLNGEDLVALKRLKEAKVIDFGRVPSDLLKRAAGKTYWVTFTDTAWDLAHQLRRERAARVGPLRIEVDEIIAARSQLHA</sequence>